<protein>
    <recommendedName>
        <fullName evidence="6">O-antigen ligase-related domain-containing protein</fullName>
    </recommendedName>
</protein>
<feature type="transmembrane region" description="Helical" evidence="5">
    <location>
        <begin position="414"/>
        <end position="432"/>
    </location>
</feature>
<evidence type="ECO:0000256" key="3">
    <source>
        <dbReference type="ARBA" id="ARBA00022989"/>
    </source>
</evidence>
<feature type="transmembrane region" description="Helical" evidence="5">
    <location>
        <begin position="9"/>
        <end position="28"/>
    </location>
</feature>
<keyword evidence="3 5" id="KW-1133">Transmembrane helix</keyword>
<evidence type="ECO:0000313" key="8">
    <source>
        <dbReference type="Proteomes" id="UP000181898"/>
    </source>
</evidence>
<feature type="domain" description="O-antigen ligase-related" evidence="6">
    <location>
        <begin position="201"/>
        <end position="393"/>
    </location>
</feature>
<dbReference type="PANTHER" id="PTHR37422">
    <property type="entry name" value="TEICHURONIC ACID BIOSYNTHESIS PROTEIN TUAE"/>
    <property type="match status" value="1"/>
</dbReference>
<dbReference type="OrthoDB" id="665122at2"/>
<evidence type="ECO:0000259" key="6">
    <source>
        <dbReference type="Pfam" id="PF04932"/>
    </source>
</evidence>
<name>A0A1L3JGD4_9FLAO</name>
<dbReference type="InterPro" id="IPR019734">
    <property type="entry name" value="TPR_rpt"/>
</dbReference>
<proteinExistence type="predicted"/>
<dbReference type="InterPro" id="IPR007016">
    <property type="entry name" value="O-antigen_ligase-rel_domated"/>
</dbReference>
<feature type="transmembrane region" description="Helical" evidence="5">
    <location>
        <begin position="97"/>
        <end position="115"/>
    </location>
</feature>
<feature type="transmembrane region" description="Helical" evidence="5">
    <location>
        <begin position="72"/>
        <end position="91"/>
    </location>
</feature>
<evidence type="ECO:0000256" key="5">
    <source>
        <dbReference type="SAM" id="Phobius"/>
    </source>
</evidence>
<dbReference type="SMART" id="SM00028">
    <property type="entry name" value="TPR"/>
    <property type="match status" value="5"/>
</dbReference>
<keyword evidence="2 5" id="KW-0812">Transmembrane</keyword>
<dbReference type="SUPFAM" id="SSF48452">
    <property type="entry name" value="TPR-like"/>
    <property type="match status" value="2"/>
</dbReference>
<dbReference type="Pfam" id="PF04932">
    <property type="entry name" value="Wzy_C"/>
    <property type="match status" value="1"/>
</dbReference>
<feature type="transmembrane region" description="Helical" evidence="5">
    <location>
        <begin position="193"/>
        <end position="211"/>
    </location>
</feature>
<feature type="transmembrane region" description="Helical" evidence="5">
    <location>
        <begin position="217"/>
        <end position="236"/>
    </location>
</feature>
<feature type="transmembrane region" description="Helical" evidence="5">
    <location>
        <begin position="438"/>
        <end position="455"/>
    </location>
</feature>
<feature type="transmembrane region" description="Helical" evidence="5">
    <location>
        <begin position="381"/>
        <end position="402"/>
    </location>
</feature>
<feature type="transmembrane region" description="Helical" evidence="5">
    <location>
        <begin position="122"/>
        <end position="146"/>
    </location>
</feature>
<dbReference type="GO" id="GO:0016020">
    <property type="term" value="C:membrane"/>
    <property type="evidence" value="ECO:0007669"/>
    <property type="project" value="UniProtKB-SubCell"/>
</dbReference>
<accession>A0A1L3JGD4</accession>
<feature type="transmembrane region" description="Helical" evidence="5">
    <location>
        <begin position="34"/>
        <end position="52"/>
    </location>
</feature>
<dbReference type="InterPro" id="IPR051533">
    <property type="entry name" value="WaaL-like"/>
</dbReference>
<dbReference type="STRING" id="1850252.LPB136_01880"/>
<evidence type="ECO:0000256" key="4">
    <source>
        <dbReference type="ARBA" id="ARBA00023136"/>
    </source>
</evidence>
<dbReference type="EMBL" id="CP018155">
    <property type="protein sequence ID" value="APG64191.1"/>
    <property type="molecule type" value="Genomic_DNA"/>
</dbReference>
<organism evidence="7 8">
    <name type="scientific">Tenacibaculum todarodis</name>
    <dbReference type="NCBI Taxonomy" id="1850252"/>
    <lineage>
        <taxon>Bacteria</taxon>
        <taxon>Pseudomonadati</taxon>
        <taxon>Bacteroidota</taxon>
        <taxon>Flavobacteriia</taxon>
        <taxon>Flavobacteriales</taxon>
        <taxon>Flavobacteriaceae</taxon>
        <taxon>Tenacibaculum</taxon>
    </lineage>
</organism>
<evidence type="ECO:0000313" key="7">
    <source>
        <dbReference type="EMBL" id="APG64191.1"/>
    </source>
</evidence>
<dbReference type="AlphaFoldDB" id="A0A1L3JGD4"/>
<dbReference type="InterPro" id="IPR011990">
    <property type="entry name" value="TPR-like_helical_dom_sf"/>
</dbReference>
<feature type="transmembrane region" description="Helical" evidence="5">
    <location>
        <begin position="467"/>
        <end position="490"/>
    </location>
</feature>
<sequence>MNKTQNTSLISKIILLLYLVVGLSPKVVEIEYEGFQWLYFSVLNIISLGFIYSQKDILKPFNIGKSTKQFFLIFFLFFIASLVSIFQATIVSESLVHISRLINVIVATFVVFTLVKSNPKDFFGFVSKVCVVLLAYNSFVTLEYFIGNYRKPRTQELYKNFLHYYGNINIFTASLVVKLPFALYLFLNCKNKIWKYFSLLIAFTTLLSLYFSGSRTAILSIVVIFIITVGTRLFLLKNKSKKENIVNLTCLILLPIFSMLLMLNVNRIDKSKMNSLKSSFGFVSNDYKKKERFIAKFPKVDSVSVNIKKEKESFATALLKASGRSNIWNSAAEIFKENPLLGIGYGNFKIYPHKDYFVRKTSSKGKFSKPIRVHNDYFEKFVETGIIGGLLYMLVFLFIIRLGFIQFKKENKEVVLFLLLSGLAYSIDAFFNFPLERVPVQLFFVLVAGFILALNHSAKEEDEESKIVSFLFIPVILLSIISVFSNYLVFKAYSINTAIKNEKVLKKRGDYSFTYSEMNSLIKDYPVLDQDGIKMKYYLATYAAKDKKYDTALDILTKATNPKSHNFLIKKQKAEIYIKGLKQLDSAEYYFKEVFKVYPSYKFNYTMLKNIYKATKDSSKLENLMNRYTSFNYKDGQEWINKTDYFYKKNRDINAAIKTLDTGIFYMKTLNLLEAKQKFQKHKNVNSYINKEATKKLYDEVITYYNKGNFNEAKALLLKLLKNNSNDHFAVFYLGVMELSLKNYESSIKYLTESIDKNIFKDGKAEYCRALSYEKLGQKEKAKADYRASRAKEFPQAMSLPESKYK</sequence>
<evidence type="ECO:0000256" key="2">
    <source>
        <dbReference type="ARBA" id="ARBA00022692"/>
    </source>
</evidence>
<comment type="subcellular location">
    <subcellularLocation>
        <location evidence="1">Membrane</location>
        <topology evidence="1">Multi-pass membrane protein</topology>
    </subcellularLocation>
</comment>
<feature type="transmembrane region" description="Helical" evidence="5">
    <location>
        <begin position="245"/>
        <end position="265"/>
    </location>
</feature>
<dbReference type="PANTHER" id="PTHR37422:SF13">
    <property type="entry name" value="LIPOPOLYSACCHARIDE BIOSYNTHESIS PROTEIN PA4999-RELATED"/>
    <property type="match status" value="1"/>
</dbReference>
<keyword evidence="8" id="KW-1185">Reference proteome</keyword>
<keyword evidence="4 5" id="KW-0472">Membrane</keyword>
<gene>
    <name evidence="7" type="ORF">LPB136_01880</name>
</gene>
<evidence type="ECO:0000256" key="1">
    <source>
        <dbReference type="ARBA" id="ARBA00004141"/>
    </source>
</evidence>
<dbReference type="Proteomes" id="UP000181898">
    <property type="component" value="Chromosome"/>
</dbReference>
<dbReference type="Gene3D" id="1.25.40.10">
    <property type="entry name" value="Tetratricopeptide repeat domain"/>
    <property type="match status" value="2"/>
</dbReference>
<dbReference type="KEGG" id="ten:LPB136_01880"/>
<reference evidence="7 8" key="1">
    <citation type="submission" date="2016-11" db="EMBL/GenBank/DDBJ databases">
        <title>Tenacibaculum sp. LPB0136, isolated from marine environment.</title>
        <authorList>
            <person name="Kim E."/>
            <person name="Yi H."/>
        </authorList>
    </citation>
    <scope>NUCLEOTIDE SEQUENCE [LARGE SCALE GENOMIC DNA]</scope>
    <source>
        <strain evidence="7 8">LPB0136</strain>
    </source>
</reference>
<dbReference type="RefSeq" id="WP_072554515.1">
    <property type="nucleotide sequence ID" value="NZ_CP018155.1"/>
</dbReference>
<dbReference type="Pfam" id="PF13432">
    <property type="entry name" value="TPR_16"/>
    <property type="match status" value="1"/>
</dbReference>
<feature type="transmembrane region" description="Helical" evidence="5">
    <location>
        <begin position="166"/>
        <end position="186"/>
    </location>
</feature>